<evidence type="ECO:0000256" key="6">
    <source>
        <dbReference type="ARBA" id="ARBA00023136"/>
    </source>
</evidence>
<evidence type="ECO:0000256" key="4">
    <source>
        <dbReference type="ARBA" id="ARBA00022692"/>
    </source>
</evidence>
<comment type="subcellular location">
    <subcellularLocation>
        <location evidence="1 7">Cell membrane</location>
        <topology evidence="1 7">Multi-pass membrane protein</topology>
    </subcellularLocation>
</comment>
<evidence type="ECO:0000313" key="10">
    <source>
        <dbReference type="Proteomes" id="UP000236151"/>
    </source>
</evidence>
<evidence type="ECO:0000313" key="9">
    <source>
        <dbReference type="EMBL" id="PNU01145.1"/>
    </source>
</evidence>
<protein>
    <submittedName>
        <fullName evidence="9">Protein lplB</fullName>
    </submittedName>
</protein>
<feature type="transmembrane region" description="Helical" evidence="7">
    <location>
        <begin position="84"/>
        <end position="106"/>
    </location>
</feature>
<feature type="domain" description="ABC transmembrane type-1" evidence="8">
    <location>
        <begin position="85"/>
        <end position="301"/>
    </location>
</feature>
<dbReference type="GO" id="GO:0005886">
    <property type="term" value="C:plasma membrane"/>
    <property type="evidence" value="ECO:0007669"/>
    <property type="project" value="UniProtKB-SubCell"/>
</dbReference>
<proteinExistence type="inferred from homology"/>
<dbReference type="PROSITE" id="PS50928">
    <property type="entry name" value="ABC_TM1"/>
    <property type="match status" value="1"/>
</dbReference>
<keyword evidence="10" id="KW-1185">Reference proteome</keyword>
<dbReference type="Proteomes" id="UP000236151">
    <property type="component" value="Unassembled WGS sequence"/>
</dbReference>
<dbReference type="EMBL" id="NIOJ01000004">
    <property type="protein sequence ID" value="PNU01145.1"/>
    <property type="molecule type" value="Genomic_DNA"/>
</dbReference>
<dbReference type="InterPro" id="IPR050809">
    <property type="entry name" value="UgpAE/MalFG_permease"/>
</dbReference>
<keyword evidence="4 7" id="KW-0812">Transmembrane</keyword>
<dbReference type="PANTHER" id="PTHR43227:SF11">
    <property type="entry name" value="BLL4140 PROTEIN"/>
    <property type="match status" value="1"/>
</dbReference>
<dbReference type="GO" id="GO:0055085">
    <property type="term" value="P:transmembrane transport"/>
    <property type="evidence" value="ECO:0007669"/>
    <property type="project" value="InterPro"/>
</dbReference>
<feature type="transmembrane region" description="Helical" evidence="7">
    <location>
        <begin position="187"/>
        <end position="206"/>
    </location>
</feature>
<accession>A0A2K2F6N0</accession>
<keyword evidence="5 7" id="KW-1133">Transmembrane helix</keyword>
<keyword evidence="6 7" id="KW-0472">Membrane</keyword>
<dbReference type="CDD" id="cd06261">
    <property type="entry name" value="TM_PBP2"/>
    <property type="match status" value="1"/>
</dbReference>
<gene>
    <name evidence="9" type="ORF">CDQ84_02775</name>
</gene>
<name>A0A2K2F6N0_9CLOT</name>
<evidence type="ECO:0000256" key="7">
    <source>
        <dbReference type="RuleBase" id="RU363032"/>
    </source>
</evidence>
<comment type="similarity">
    <text evidence="7">Belongs to the binding-protein-dependent transport system permease family.</text>
</comment>
<dbReference type="SUPFAM" id="SSF161098">
    <property type="entry name" value="MetI-like"/>
    <property type="match status" value="1"/>
</dbReference>
<keyword evidence="3" id="KW-1003">Cell membrane</keyword>
<dbReference type="InterPro" id="IPR035906">
    <property type="entry name" value="MetI-like_sf"/>
</dbReference>
<dbReference type="Gene3D" id="1.10.3720.10">
    <property type="entry name" value="MetI-like"/>
    <property type="match status" value="1"/>
</dbReference>
<sequence>MPLGENKKNKSKGRELLINIKRHFPLYIMLLPCIASFIVFSYLPMVGLVLAFKEYKFNMGILGSPWVGLRYFKNFFLSYDAYRLVINTVVIGTIKTIFEFPFPIILALMLNEVRNERFKKLTQTISYLPNFISWVIIVTMLQRILAPDTGLLNQFKALLGGDPGTFYMMEEKYFYPIIFLSDLWKNMGWSSIIYLAAISGIDPTLYEAARIDGANKWREIWNVTLPGIRTTIGVLFIMGVGGIISSGYDQIYLLRTPGNMSLADTLDVYVVRVGLSGGQYGYGTAIGMIQGIVGLILVIICNKLSRKYTEVSIW</sequence>
<comment type="caution">
    <text evidence="9">The sequence shown here is derived from an EMBL/GenBank/DDBJ whole genome shotgun (WGS) entry which is preliminary data.</text>
</comment>
<dbReference type="AlphaFoldDB" id="A0A2K2F6N0"/>
<feature type="transmembrane region" description="Helical" evidence="7">
    <location>
        <begin position="127"/>
        <end position="145"/>
    </location>
</feature>
<keyword evidence="2 7" id="KW-0813">Transport</keyword>
<feature type="transmembrane region" description="Helical" evidence="7">
    <location>
        <begin position="280"/>
        <end position="300"/>
    </location>
</feature>
<evidence type="ECO:0000256" key="5">
    <source>
        <dbReference type="ARBA" id="ARBA00022989"/>
    </source>
</evidence>
<feature type="transmembrane region" description="Helical" evidence="7">
    <location>
        <begin position="24"/>
        <end position="52"/>
    </location>
</feature>
<evidence type="ECO:0000256" key="3">
    <source>
        <dbReference type="ARBA" id="ARBA00022475"/>
    </source>
</evidence>
<feature type="transmembrane region" description="Helical" evidence="7">
    <location>
        <begin position="227"/>
        <end position="248"/>
    </location>
</feature>
<dbReference type="OrthoDB" id="2637002at2"/>
<reference evidence="9 10" key="1">
    <citation type="submission" date="2017-06" db="EMBL/GenBank/DDBJ databases">
        <title>Investigating the central metabolism of Clostridium thermosuccinogenes.</title>
        <authorList>
            <person name="Koendjbiharie J.G."/>
            <person name="van Kranenburg R."/>
        </authorList>
    </citation>
    <scope>NUCLEOTIDE SEQUENCE [LARGE SCALE GENOMIC DNA]</scope>
    <source>
        <strain evidence="9 10">DSM 5806</strain>
    </source>
</reference>
<evidence type="ECO:0000259" key="8">
    <source>
        <dbReference type="PROSITE" id="PS50928"/>
    </source>
</evidence>
<dbReference type="KEGG" id="cthd:CDO33_05800"/>
<evidence type="ECO:0000256" key="1">
    <source>
        <dbReference type="ARBA" id="ARBA00004651"/>
    </source>
</evidence>
<dbReference type="RefSeq" id="WP_103080274.1">
    <property type="nucleotide sequence ID" value="NZ_CP021850.1"/>
</dbReference>
<dbReference type="InterPro" id="IPR000515">
    <property type="entry name" value="MetI-like"/>
</dbReference>
<dbReference type="Pfam" id="PF00528">
    <property type="entry name" value="BPD_transp_1"/>
    <property type="match status" value="1"/>
</dbReference>
<dbReference type="PANTHER" id="PTHR43227">
    <property type="entry name" value="BLL4140 PROTEIN"/>
    <property type="match status" value="1"/>
</dbReference>
<evidence type="ECO:0000256" key="2">
    <source>
        <dbReference type="ARBA" id="ARBA00022448"/>
    </source>
</evidence>
<organism evidence="9 10">
    <name type="scientific">Clostridium thermosuccinogenes</name>
    <dbReference type="NCBI Taxonomy" id="84032"/>
    <lineage>
        <taxon>Bacteria</taxon>
        <taxon>Bacillati</taxon>
        <taxon>Bacillota</taxon>
        <taxon>Clostridia</taxon>
        <taxon>Eubacteriales</taxon>
        <taxon>Clostridiaceae</taxon>
        <taxon>Clostridium</taxon>
    </lineage>
</organism>